<evidence type="ECO:0000313" key="1">
    <source>
        <dbReference type="EMBL" id="SHH97995.1"/>
    </source>
</evidence>
<dbReference type="AlphaFoldDB" id="A0A1M5XDP5"/>
<evidence type="ECO:0000313" key="2">
    <source>
        <dbReference type="Proteomes" id="UP000189796"/>
    </source>
</evidence>
<sequence>MDMMSMVSGMLAAQAGNTQMQVATTLMKSNADAEKSAVLTLLGAGQQNTSSLANVGAGVGGNLNVTA</sequence>
<organism evidence="1 2">
    <name type="scientific">Bradyrhizobium erythrophlei</name>
    <dbReference type="NCBI Taxonomy" id="1437360"/>
    <lineage>
        <taxon>Bacteria</taxon>
        <taxon>Pseudomonadati</taxon>
        <taxon>Pseudomonadota</taxon>
        <taxon>Alphaproteobacteria</taxon>
        <taxon>Hyphomicrobiales</taxon>
        <taxon>Nitrobacteraceae</taxon>
        <taxon>Bradyrhizobium</taxon>
    </lineage>
</organism>
<name>A0A1M5XDP5_9BRAD</name>
<evidence type="ECO:0008006" key="3">
    <source>
        <dbReference type="Google" id="ProtNLM"/>
    </source>
</evidence>
<reference evidence="1 2" key="1">
    <citation type="submission" date="2016-11" db="EMBL/GenBank/DDBJ databases">
        <authorList>
            <person name="Jaros S."/>
            <person name="Januszkiewicz K."/>
            <person name="Wedrychowicz H."/>
        </authorList>
    </citation>
    <scope>NUCLEOTIDE SEQUENCE [LARGE SCALE GENOMIC DNA]</scope>
    <source>
        <strain evidence="1 2">GAS138</strain>
    </source>
</reference>
<accession>A0A1M5XDP5</accession>
<dbReference type="OrthoDB" id="8129943at2"/>
<dbReference type="Proteomes" id="UP000189796">
    <property type="component" value="Chromosome I"/>
</dbReference>
<gene>
    <name evidence="1" type="ORF">SAMN05443248_7262</name>
</gene>
<proteinExistence type="predicted"/>
<dbReference type="EMBL" id="LT670817">
    <property type="protein sequence ID" value="SHH97995.1"/>
    <property type="molecule type" value="Genomic_DNA"/>
</dbReference>
<dbReference type="RefSeq" id="WP_079605504.1">
    <property type="nucleotide sequence ID" value="NZ_LT670817.1"/>
</dbReference>
<protein>
    <recommendedName>
        <fullName evidence="3">Motility protein</fullName>
    </recommendedName>
</protein>